<keyword evidence="2" id="KW-0723">Serine/threonine-protein kinase</keyword>
<evidence type="ECO:0000313" key="3">
    <source>
        <dbReference type="Proteomes" id="UP000036367"/>
    </source>
</evidence>
<dbReference type="InterPro" id="IPR011047">
    <property type="entry name" value="Quinoprotein_ADH-like_sf"/>
</dbReference>
<dbReference type="SMART" id="SM00564">
    <property type="entry name" value="PQQ"/>
    <property type="match status" value="6"/>
</dbReference>
<dbReference type="AlphaFoldDB" id="A0A0J1BBB8"/>
<dbReference type="GO" id="GO:0004674">
    <property type="term" value="F:protein serine/threonine kinase activity"/>
    <property type="evidence" value="ECO:0007669"/>
    <property type="project" value="UniProtKB-KW"/>
</dbReference>
<dbReference type="Proteomes" id="UP000036367">
    <property type="component" value="Unassembled WGS sequence"/>
</dbReference>
<dbReference type="PANTHER" id="PTHR34512">
    <property type="entry name" value="CELL SURFACE PROTEIN"/>
    <property type="match status" value="1"/>
</dbReference>
<name>A0A0J1BBB8_RHOIS</name>
<evidence type="ECO:0000313" key="2">
    <source>
        <dbReference type="EMBL" id="KLU03831.1"/>
    </source>
</evidence>
<dbReference type="InterPro" id="IPR018391">
    <property type="entry name" value="PQQ_b-propeller_rpt"/>
</dbReference>
<dbReference type="EMBL" id="LECT01000031">
    <property type="protein sequence ID" value="KLU03831.1"/>
    <property type="molecule type" value="Genomic_DNA"/>
</dbReference>
<organism evidence="2 3">
    <name type="scientific">Rhodopirellula islandica</name>
    <dbReference type="NCBI Taxonomy" id="595434"/>
    <lineage>
        <taxon>Bacteria</taxon>
        <taxon>Pseudomonadati</taxon>
        <taxon>Planctomycetota</taxon>
        <taxon>Planctomycetia</taxon>
        <taxon>Pirellulales</taxon>
        <taxon>Pirellulaceae</taxon>
        <taxon>Rhodopirellula</taxon>
    </lineage>
</organism>
<accession>A0A0J1BBB8</accession>
<keyword evidence="3" id="KW-1185">Reference proteome</keyword>
<keyword evidence="2" id="KW-0418">Kinase</keyword>
<evidence type="ECO:0000259" key="1">
    <source>
        <dbReference type="Pfam" id="PF13360"/>
    </source>
</evidence>
<dbReference type="InterPro" id="IPR002372">
    <property type="entry name" value="PQQ_rpt_dom"/>
</dbReference>
<comment type="caution">
    <text evidence="2">The sequence shown here is derived from an EMBL/GenBank/DDBJ whole genome shotgun (WGS) entry which is preliminary data.</text>
</comment>
<feature type="domain" description="Pyrrolo-quinoline quinone repeat" evidence="1">
    <location>
        <begin position="340"/>
        <end position="440"/>
    </location>
</feature>
<gene>
    <name evidence="2" type="ORF">RISK_004238</name>
</gene>
<keyword evidence="2" id="KW-0808">Transferase</keyword>
<dbReference type="RefSeq" id="WP_047815518.1">
    <property type="nucleotide sequence ID" value="NZ_LECT01000031.1"/>
</dbReference>
<sequence>MIHCFQDTASAKKVPAMIRVGCCLAVLLGGCVLPAAFAEDVVSPVWPTARGNFAGTGARATGLAEELVLQWETKTAEAIESAPVSDGNHVFVVDVMGGLEAISLSTGKSMWRHELETGFVASPALFLPLDVRPSVGAVNVLDASDLPANTSPLQPAGIQSWAENLSPVLVSGDVEGNVVAWDPVSGEQLWKSLTGGEISASPSFYVLRRPDSAGEIELQPRVLVTSQDGSLYCFALDSGELIWKYETGDQIRCGATIGDGKTYLGGCDGGLHVVDLSTGKASREAIPLGGPTGSTPAIQGGELFVPIMDGVLYAFSPSNDSDAPVEPTWEYSDPDRSQEYRGSVAVTDEVVVVTSRNKTVDAIERETGQLRWRVTLKRRADASPVIAGEDVWIASTDGRLVRLALLDGREKWDFEIRGAFIGEPAIVGGRLVIADDEGMVRSFGPK</sequence>
<reference evidence="2" key="1">
    <citation type="submission" date="2015-05" db="EMBL/GenBank/DDBJ databases">
        <title>Permanent draft genome of Rhodopirellula islandicus K833.</title>
        <authorList>
            <person name="Kizina J."/>
            <person name="Richter M."/>
            <person name="Glockner F.O."/>
            <person name="Harder J."/>
        </authorList>
    </citation>
    <scope>NUCLEOTIDE SEQUENCE [LARGE SCALE GENOMIC DNA]</scope>
    <source>
        <strain evidence="2">K833</strain>
    </source>
</reference>
<dbReference type="Gene3D" id="2.130.10.10">
    <property type="entry name" value="YVTN repeat-like/Quinoprotein amine dehydrogenase"/>
    <property type="match status" value="3"/>
</dbReference>
<dbReference type="Pfam" id="PF13360">
    <property type="entry name" value="PQQ_2"/>
    <property type="match status" value="3"/>
</dbReference>
<dbReference type="PATRIC" id="fig|595434.4.peg.4018"/>
<dbReference type="PANTHER" id="PTHR34512:SF30">
    <property type="entry name" value="OUTER MEMBRANE PROTEIN ASSEMBLY FACTOR BAMB"/>
    <property type="match status" value="1"/>
</dbReference>
<dbReference type="InterPro" id="IPR015943">
    <property type="entry name" value="WD40/YVTN_repeat-like_dom_sf"/>
</dbReference>
<protein>
    <submittedName>
        <fullName evidence="2">Serine/threonine protein kinase-likeprotein</fullName>
    </submittedName>
</protein>
<dbReference type="OrthoDB" id="256225at2"/>
<feature type="domain" description="Pyrrolo-quinoline quinone repeat" evidence="1">
    <location>
        <begin position="70"/>
        <end position="116"/>
    </location>
</feature>
<proteinExistence type="predicted"/>
<feature type="domain" description="Pyrrolo-quinoline quinone repeat" evidence="1">
    <location>
        <begin position="168"/>
        <end position="283"/>
    </location>
</feature>
<dbReference type="SUPFAM" id="SSF50998">
    <property type="entry name" value="Quinoprotein alcohol dehydrogenase-like"/>
    <property type="match status" value="2"/>
</dbReference>
<dbReference type="STRING" id="595434.RISK_004238"/>